<dbReference type="Gene3D" id="3.40.1580.10">
    <property type="entry name" value="SMI1/KNR4-like"/>
    <property type="match status" value="1"/>
</dbReference>
<organism evidence="2 3">
    <name type="scientific">Candidatus Bodocaedibacter vickermanii</name>
    <dbReference type="NCBI Taxonomy" id="2741701"/>
    <lineage>
        <taxon>Bacteria</taxon>
        <taxon>Pseudomonadati</taxon>
        <taxon>Pseudomonadota</taxon>
        <taxon>Alphaproteobacteria</taxon>
        <taxon>Holosporales</taxon>
        <taxon>Candidatus Paracaedibacteraceae</taxon>
        <taxon>Candidatus Bodocaedibacter</taxon>
    </lineage>
</organism>
<name>A0A7L9RTJ5_9PROT</name>
<feature type="domain" description="Knr4/Smi1-like" evidence="1">
    <location>
        <begin position="14"/>
        <end position="152"/>
    </location>
</feature>
<dbReference type="KEGG" id="pbal:CPBP_00653"/>
<dbReference type="InterPro" id="IPR018958">
    <property type="entry name" value="Knr4/Smi1-like_dom"/>
</dbReference>
<dbReference type="EMBL" id="CP054719">
    <property type="protein sequence ID" value="QOL19882.1"/>
    <property type="molecule type" value="Genomic_DNA"/>
</dbReference>
<evidence type="ECO:0000259" key="1">
    <source>
        <dbReference type="SMART" id="SM00860"/>
    </source>
</evidence>
<dbReference type="AlphaFoldDB" id="A0A7L9RTJ5"/>
<dbReference type="Proteomes" id="UP000594001">
    <property type="component" value="Chromosome"/>
</dbReference>
<dbReference type="SUPFAM" id="SSF160631">
    <property type="entry name" value="SMI1/KNR4-like"/>
    <property type="match status" value="1"/>
</dbReference>
<keyword evidence="3" id="KW-1185">Reference proteome</keyword>
<evidence type="ECO:0000313" key="3">
    <source>
        <dbReference type="Proteomes" id="UP000594001"/>
    </source>
</evidence>
<protein>
    <submittedName>
        <fullName evidence="2">Antitoxin with SUKH family nuclease toxin immunity domain</fullName>
    </submittedName>
</protein>
<gene>
    <name evidence="2" type="ORF">CPBP_00653</name>
</gene>
<dbReference type="Pfam" id="PF09346">
    <property type="entry name" value="SMI1_KNR4"/>
    <property type="match status" value="1"/>
</dbReference>
<accession>A0A7L9RTJ5</accession>
<reference evidence="2 3" key="1">
    <citation type="submission" date="2020-06" db="EMBL/GenBank/DDBJ databases">
        <title>The endosymbiont of the kinetoplastid Bodo saltans is a Paracaedibacter-like alpha-proteobacterium possessing a putative toxin-antitoxin system.</title>
        <authorList>
            <person name="Midha S."/>
            <person name="Rigden D.J."/>
            <person name="Siozios S."/>
            <person name="Hurst G.D.D."/>
            <person name="Jackson A.P."/>
        </authorList>
    </citation>
    <scope>NUCLEOTIDE SEQUENCE [LARGE SCALE GENOMIC DNA]</scope>
    <source>
        <strain evidence="2">Lake Konstanz</strain>
    </source>
</reference>
<dbReference type="RefSeq" id="WP_350331441.1">
    <property type="nucleotide sequence ID" value="NZ_CP054719.1"/>
</dbReference>
<dbReference type="InterPro" id="IPR037883">
    <property type="entry name" value="Knr4/Smi1-like_sf"/>
</dbReference>
<proteinExistence type="predicted"/>
<dbReference type="SMART" id="SM00860">
    <property type="entry name" value="SMI1_KNR4"/>
    <property type="match status" value="1"/>
</dbReference>
<evidence type="ECO:0000313" key="2">
    <source>
        <dbReference type="EMBL" id="QOL19882.1"/>
    </source>
</evidence>
<sequence>MSNKSFVVVGYPQDITIDQFKKAEELMKVKLPCIFYNLIKEYDRGRPKNNEIKLIMPGQKYYDVNQFGAFLSFNPRTMSYIVSDYLYKPEHQPQDERYVAFGETGNGDKFFFFYENGKDDPQPKVYYWAHEYSDIDGGLVFLANSFEEFLDMLKPDGYYTG</sequence>